<evidence type="ECO:0000256" key="5">
    <source>
        <dbReference type="PIRNR" id="PIRNR028998"/>
    </source>
</evidence>
<evidence type="ECO:0000256" key="1">
    <source>
        <dbReference type="ARBA" id="ARBA00004123"/>
    </source>
</evidence>
<dbReference type="Pfam" id="PF25005">
    <property type="entry name" value="PSF2_N"/>
    <property type="match status" value="1"/>
</dbReference>
<evidence type="ECO:0000259" key="7">
    <source>
        <dbReference type="Pfam" id="PF25005"/>
    </source>
</evidence>
<keyword evidence="9" id="KW-1185">Reference proteome</keyword>
<dbReference type="InterPro" id="IPR056784">
    <property type="entry name" value="PSF2_N"/>
</dbReference>
<dbReference type="PANTHER" id="PTHR12772">
    <property type="entry name" value="DNA REPLICATION COMPLEX GINS PROTEIN PSF2"/>
    <property type="match status" value="1"/>
</dbReference>
<dbReference type="SUPFAM" id="SSF160059">
    <property type="entry name" value="PriA/YqbF domain"/>
    <property type="match status" value="1"/>
</dbReference>
<dbReference type="PIRSF" id="PIRSF028998">
    <property type="entry name" value="GINS_Psf2_subgr"/>
    <property type="match status" value="1"/>
</dbReference>
<evidence type="ECO:0000256" key="4">
    <source>
        <dbReference type="ARBA" id="ARBA00023242"/>
    </source>
</evidence>
<dbReference type="EMBL" id="CAXLJM020000013">
    <property type="protein sequence ID" value="CAL8078801.1"/>
    <property type="molecule type" value="Genomic_DNA"/>
</dbReference>
<comment type="similarity">
    <text evidence="2 5">Belongs to the GINS2/PSF2 family.</text>
</comment>
<reference evidence="8 9" key="1">
    <citation type="submission" date="2024-08" db="EMBL/GenBank/DDBJ databases">
        <authorList>
            <person name="Cucini C."/>
            <person name="Frati F."/>
        </authorList>
    </citation>
    <scope>NUCLEOTIDE SEQUENCE [LARGE SCALE GENOMIC DNA]</scope>
</reference>
<dbReference type="SUPFAM" id="SSF158573">
    <property type="entry name" value="GINS helical bundle-like"/>
    <property type="match status" value="1"/>
</dbReference>
<accession>A0ABP1PV62</accession>
<evidence type="ECO:0000313" key="8">
    <source>
        <dbReference type="EMBL" id="CAL8078801.1"/>
    </source>
</evidence>
<comment type="subunit">
    <text evidence="5">Component of the GINS complex.</text>
</comment>
<dbReference type="CDD" id="cd11712">
    <property type="entry name" value="GINS_A_psf2"/>
    <property type="match status" value="1"/>
</dbReference>
<protein>
    <recommendedName>
        <fullName evidence="5">DNA replication complex GINS protein PSF2</fullName>
    </recommendedName>
</protein>
<organism evidence="8 9">
    <name type="scientific">Orchesella dallaii</name>
    <dbReference type="NCBI Taxonomy" id="48710"/>
    <lineage>
        <taxon>Eukaryota</taxon>
        <taxon>Metazoa</taxon>
        <taxon>Ecdysozoa</taxon>
        <taxon>Arthropoda</taxon>
        <taxon>Hexapoda</taxon>
        <taxon>Collembola</taxon>
        <taxon>Entomobryomorpha</taxon>
        <taxon>Entomobryoidea</taxon>
        <taxon>Orchesellidae</taxon>
        <taxon>Orchesellinae</taxon>
        <taxon>Orchesella</taxon>
    </lineage>
</organism>
<evidence type="ECO:0000313" key="9">
    <source>
        <dbReference type="Proteomes" id="UP001642540"/>
    </source>
</evidence>
<comment type="caution">
    <text evidence="8">The sequence shown here is derived from an EMBL/GenBank/DDBJ whole genome shotgun (WGS) entry which is preliminary data.</text>
</comment>
<evidence type="ECO:0000256" key="2">
    <source>
        <dbReference type="ARBA" id="ARBA00010565"/>
    </source>
</evidence>
<dbReference type="Gene3D" id="3.40.5.50">
    <property type="match status" value="1"/>
</dbReference>
<dbReference type="Proteomes" id="UP001642540">
    <property type="component" value="Unassembled WGS sequence"/>
</dbReference>
<evidence type="ECO:0000259" key="6">
    <source>
        <dbReference type="Pfam" id="PF05916"/>
    </source>
</evidence>
<feature type="domain" description="GINS subunit" evidence="6">
    <location>
        <begin position="67"/>
        <end position="170"/>
    </location>
</feature>
<dbReference type="Pfam" id="PF05916">
    <property type="entry name" value="Sld5"/>
    <property type="match status" value="1"/>
</dbReference>
<dbReference type="PANTHER" id="PTHR12772:SF0">
    <property type="entry name" value="DNA REPLICATION COMPLEX GINS PROTEIN PSF2"/>
    <property type="match status" value="1"/>
</dbReference>
<comment type="subcellular location">
    <subcellularLocation>
        <location evidence="1 5">Nucleus</location>
    </subcellularLocation>
</comment>
<dbReference type="InterPro" id="IPR036224">
    <property type="entry name" value="GINS_bundle-like_dom_sf"/>
</dbReference>
<dbReference type="CDD" id="cd21694">
    <property type="entry name" value="GINS_B_Psf2"/>
    <property type="match status" value="1"/>
</dbReference>
<name>A0ABP1PV62_9HEXA</name>
<proteinExistence type="inferred from homology"/>
<sequence length="197" mass="22582">MSLTADELDFIAQEEEVEIMPKFDIPTMWLITGDVGPFEVGIPIKVPLWIALQLRGDNKCNIITPYWLTKSSMEKVKEFETKSPLFSKMPSRHYMSVAKLIFELCPEDVPEADDIKLLVKDVWNARMSKLQAAIALFIEKGASWAKVDNLTQMEMCAIRPFFPHSLEHLHRFRKTIQAARLHSAGNASLEVRRQLPK</sequence>
<dbReference type="InterPro" id="IPR021151">
    <property type="entry name" value="GINS_A"/>
</dbReference>
<dbReference type="InterPro" id="IPR007257">
    <property type="entry name" value="GINS_Psf2"/>
</dbReference>
<feature type="domain" description="DNA replication complex GINS protein PSF2 N-terminal" evidence="7">
    <location>
        <begin position="4"/>
        <end position="63"/>
    </location>
</feature>
<keyword evidence="3 5" id="KW-0235">DNA replication</keyword>
<keyword evidence="4 5" id="KW-0539">Nucleus</keyword>
<gene>
    <name evidence="8" type="ORF">ODALV1_LOCUS4190</name>
</gene>
<evidence type="ECO:0000256" key="3">
    <source>
        <dbReference type="ARBA" id="ARBA00022705"/>
    </source>
</evidence>
<dbReference type="Gene3D" id="1.20.58.1020">
    <property type="match status" value="1"/>
</dbReference>